<comment type="caution">
    <text evidence="2">The sequence shown here is derived from an EMBL/GenBank/DDBJ whole genome shotgun (WGS) entry which is preliminary data.</text>
</comment>
<proteinExistence type="predicted"/>
<dbReference type="Proteomes" id="UP001530293">
    <property type="component" value="Unassembled WGS sequence"/>
</dbReference>
<reference evidence="2 3" key="1">
    <citation type="submission" date="2024-10" db="EMBL/GenBank/DDBJ databases">
        <title>Updated reference genomes for cyclostephanoid diatoms.</title>
        <authorList>
            <person name="Roberts W.R."/>
            <person name="Alverson A.J."/>
        </authorList>
    </citation>
    <scope>NUCLEOTIDE SEQUENCE [LARGE SCALE GENOMIC DNA]</scope>
    <source>
        <strain evidence="2 3">AJA232-27</strain>
    </source>
</reference>
<name>A0ABD3MVR6_9STRA</name>
<feature type="compositionally biased region" description="Low complexity" evidence="1">
    <location>
        <begin position="16"/>
        <end position="59"/>
    </location>
</feature>
<accession>A0ABD3MVR6</accession>
<protein>
    <submittedName>
        <fullName evidence="2">Uncharacterized protein</fullName>
    </submittedName>
</protein>
<evidence type="ECO:0000256" key="1">
    <source>
        <dbReference type="SAM" id="MobiDB-lite"/>
    </source>
</evidence>
<sequence length="265" mass="28618">MANYSMVNSPMDSPDVDLLSGGDDHLGGTSAAAVHVASSSSTQRQQQPPSNTMATSASSDSSTFYQMDFDVEHVGKKKPQSKRVATWRYGMSVTSANGVKSIEQHEAKLVWSTHSGKYAISVDGEEVSAAVAKGSVLEHKWKWCHSKGVVVDANDDTETDFVKMRILACRKPPVRSSKNFRCYEFVIEGKVFRDLPLHGSSGGMLRGGGGGGEFHNEDMDEDDDNNMEDGGCGADFNTSSYDDDDGKLTSILDVIEPGWRSAGFA</sequence>
<feature type="region of interest" description="Disordered" evidence="1">
    <location>
        <begin position="1"/>
        <end position="59"/>
    </location>
</feature>
<gene>
    <name evidence="2" type="ORF">ACHAWU_005474</name>
</gene>
<dbReference type="EMBL" id="JALLBG020000070">
    <property type="protein sequence ID" value="KAL3768016.1"/>
    <property type="molecule type" value="Genomic_DNA"/>
</dbReference>
<feature type="compositionally biased region" description="Polar residues" evidence="1">
    <location>
        <begin position="1"/>
        <end position="11"/>
    </location>
</feature>
<evidence type="ECO:0000313" key="2">
    <source>
        <dbReference type="EMBL" id="KAL3768016.1"/>
    </source>
</evidence>
<keyword evidence="3" id="KW-1185">Reference proteome</keyword>
<organism evidence="2 3">
    <name type="scientific">Discostella pseudostelligera</name>
    <dbReference type="NCBI Taxonomy" id="259834"/>
    <lineage>
        <taxon>Eukaryota</taxon>
        <taxon>Sar</taxon>
        <taxon>Stramenopiles</taxon>
        <taxon>Ochrophyta</taxon>
        <taxon>Bacillariophyta</taxon>
        <taxon>Coscinodiscophyceae</taxon>
        <taxon>Thalassiosirophycidae</taxon>
        <taxon>Stephanodiscales</taxon>
        <taxon>Stephanodiscaceae</taxon>
        <taxon>Discostella</taxon>
    </lineage>
</organism>
<evidence type="ECO:0000313" key="3">
    <source>
        <dbReference type="Proteomes" id="UP001530293"/>
    </source>
</evidence>
<dbReference type="AlphaFoldDB" id="A0ABD3MVR6"/>